<dbReference type="EMBL" id="RJVL01000008">
    <property type="protein sequence ID" value="ROR39683.1"/>
    <property type="molecule type" value="Genomic_DNA"/>
</dbReference>
<dbReference type="InterPro" id="IPR021300">
    <property type="entry name" value="Integr_conj_element_PFL4695"/>
</dbReference>
<comment type="caution">
    <text evidence="1">The sequence shown here is derived from an EMBL/GenBank/DDBJ whole genome shotgun (WGS) entry which is preliminary data.</text>
</comment>
<reference evidence="1 2" key="1">
    <citation type="submission" date="2018-11" db="EMBL/GenBank/DDBJ databases">
        <title>Genomic Encyclopedia of Type Strains, Phase IV (KMG-IV): sequencing the most valuable type-strain genomes for metagenomic binning, comparative biology and taxonomic classification.</title>
        <authorList>
            <person name="Goeker M."/>
        </authorList>
    </citation>
    <scope>NUCLEOTIDE SEQUENCE [LARGE SCALE GENOMIC DNA]</scope>
    <source>
        <strain evidence="1 2">DSM 15985</strain>
    </source>
</reference>
<dbReference type="AlphaFoldDB" id="A0AAX1WQU2"/>
<proteinExistence type="predicted"/>
<gene>
    <name evidence="1" type="ORF">EDC60_3178</name>
</gene>
<dbReference type="Proteomes" id="UP000271868">
    <property type="component" value="Unassembled WGS sequence"/>
</dbReference>
<protein>
    <submittedName>
        <fullName evidence="1">Integrating conjugative element protein (TIGR03765 family)</fullName>
    </submittedName>
</protein>
<keyword evidence="2" id="KW-1185">Reference proteome</keyword>
<accession>A0AAX1WQU2</accession>
<dbReference type="Pfam" id="PF11072">
    <property type="entry name" value="DUF2859"/>
    <property type="match status" value="1"/>
</dbReference>
<evidence type="ECO:0000313" key="2">
    <source>
        <dbReference type="Proteomes" id="UP000271868"/>
    </source>
</evidence>
<dbReference type="RefSeq" id="WP_162844568.1">
    <property type="nucleotide sequence ID" value="NZ_RJVL01000008.1"/>
</dbReference>
<evidence type="ECO:0000313" key="1">
    <source>
        <dbReference type="EMBL" id="ROR39683.1"/>
    </source>
</evidence>
<organism evidence="1 2">
    <name type="scientific">Diaphorobacter nitroreducens</name>
    <dbReference type="NCBI Taxonomy" id="164759"/>
    <lineage>
        <taxon>Bacteria</taxon>
        <taxon>Pseudomonadati</taxon>
        <taxon>Pseudomonadota</taxon>
        <taxon>Betaproteobacteria</taxon>
        <taxon>Burkholderiales</taxon>
        <taxon>Comamonadaceae</taxon>
        <taxon>Diaphorobacter</taxon>
    </lineage>
</organism>
<sequence length="183" mass="19246">MAKSTHILGILVAGLAGMLCLPWPVLAGPGNSGQPLQEINAGPAVPVAPYLSHLLAGQDQPLTGVAFPLVSRLKPGRLKAGLGPVLDSRWLTEPVFVIGADEASIAWLTRQGEALRRLGASGVVLAAQDATAFKRVQQLANEHSLPIAHGPDRWLEERLLARNAGVLPVLILLDGHATQEPTP</sequence>
<name>A0AAX1WQU2_9BURK</name>